<dbReference type="InterPro" id="IPR016036">
    <property type="entry name" value="Malonyl_transacylase_ACP-bd"/>
</dbReference>
<dbReference type="InterPro" id="IPR020843">
    <property type="entry name" value="ER"/>
</dbReference>
<dbReference type="Gene3D" id="3.40.50.720">
    <property type="entry name" value="NAD(P)-binding Rossmann-like Domain"/>
    <property type="match status" value="1"/>
</dbReference>
<dbReference type="PANTHER" id="PTHR43775">
    <property type="entry name" value="FATTY ACID SYNTHASE"/>
    <property type="match status" value="1"/>
</dbReference>
<dbReference type="PROSITE" id="PS00012">
    <property type="entry name" value="PHOSPHOPANTETHEINE"/>
    <property type="match status" value="1"/>
</dbReference>
<dbReference type="Pfam" id="PF08240">
    <property type="entry name" value="ADH_N"/>
    <property type="match status" value="1"/>
</dbReference>
<dbReference type="Pfam" id="PF16197">
    <property type="entry name" value="KAsynt_C_assoc"/>
    <property type="match status" value="1"/>
</dbReference>
<dbReference type="Pfam" id="PF02801">
    <property type="entry name" value="Ketoacyl-synt_C"/>
    <property type="match status" value="1"/>
</dbReference>
<accession>A0A6A6BXY8</accession>
<dbReference type="Gene3D" id="3.10.129.110">
    <property type="entry name" value="Polyketide synthase dehydratase"/>
    <property type="match status" value="1"/>
</dbReference>
<dbReference type="Pfam" id="PF21089">
    <property type="entry name" value="PKS_DH_N"/>
    <property type="match status" value="1"/>
</dbReference>
<dbReference type="InterPro" id="IPR009081">
    <property type="entry name" value="PP-bd_ACP"/>
</dbReference>
<dbReference type="EMBL" id="ML993648">
    <property type="protein sequence ID" value="KAF2158800.1"/>
    <property type="molecule type" value="Genomic_DNA"/>
</dbReference>
<dbReference type="Pfam" id="PF23297">
    <property type="entry name" value="ACP_SdgA_C"/>
    <property type="match status" value="1"/>
</dbReference>
<sequence>MKLLTVDKEILQRSSNSEPVAIVGMAMRLPGRVHTAADFWKLLTEKRSGLCDVPADRYNIDGFYDPTGKPGTVRTKQGYFLDDVDVQQFDTSSFPISRKEVERLDPEQRHLLEVAHECFEDSGATTFRGQKIGCYIGVFGEDWLDLNAKDTQHRGGYRVTGYGDFALANRISYDLDLHGPSMTIKTGCSSALVGLDLACQAIRNGDCDGALVGGVNLIFSPTMTLALSEQGVLSPTGTCKTFDAAADGYARGEAVNMLYVKRLSQALTDGDPIRAVIRGTSTNCDGRTQGMITPSSTSQEALIRRAYESAGIKNLAETALFECHGTGTSIGDPIEVSAVGRCFGHRGITITSVKPNVGHSEGAAGLTSLIKGILALEHRMVPPNINFSTPNPKIPFDQWKLHVPTEVEPWPQGRAERVSVNSFGIGGVNAHAIIESPWQYGLSTPTIDGGFAAEATDKAQLFLFSANGTSSLEENIDNHKQWLEATPCSLPDVAFTLANRREHKQQRAYAIGKSAASLETSAIGKVSASAPPIVFVFTGQGAQWPQMGVDLIDSNTSFRNTIKRLDGFLQSLPTPPPWTVENELRKTGESSLVHKAEMGHPLSIAVQIALIDVIRSWGIEPTLVLGHSSGEMAAAYASGSITAEGAMAAATFRGSSHNEGHLEGSMAAIGLGKEGVLRYMEPGVVVACENSQSSVTISGDKEQVTKVVEKIKAEQPGVLARPLKVEKAFHSHHMWELGPSYEQHIQPFVHSSNPRVPFFSSVTGQRLTGSGCLGASYWRQNMENPVLFNSSLRSALEDLPDGSILIEIGPHPALKGPIGQILRDLGRSQDTHLATLQRGKSDHESLLHLAGKLFQQGVPLEYLAFCPQGHVVSDLPRYAWKRETKHWLEPRIANQWRMREHPPHELLGSRVLEAGSEPCWRNNLALEDVPFIEGHQVNQQIVFPGAGYIAMITEALRQLEVSTSYTLRNVHLVSGLVLKPETVVEISTSLKRQMVDSSEQSSWYSFTISSYNGHSWVRNCFGEARAGVPQASSLGTAEVFPPLPRKVGSDAWYDVLKRQGFDYTGVFQGMDHISTTPTGNPQAIARVANTVPENIRFHYPVHPALIDRCFQLFTVAGYRGIGRDCTQIAVPTFIEEVVLSNTTEDLDVSAKIVSAERGSFVGDLTAQNGTHQVFSLKGFKASAVTSGDDAEVDEAKVSSIEWRQHADLADLSKAIKARGDRPEEWSLIEELVVLAALGHAQNLTIEDDTPVYLAKFLVWANTQVQEYTAGSNVFVPNSLKLDTLDNAQREARISEIMSAIAWSPYAVFAIAIHRLYEKAAEIFKGEVHPLHILMEDDVLTNFYAVGDFLDYSGLIKTLAHTNPQLRILEVGAGTGGTTIQVLDACKSSNGERMYGTYTYTDISGGFFPAAKERFAEYENMEYTVFDITKDPVQQGLELGSYDLIVAYNVVHATPSIKESLQNLRSLLNPQGRLLLQELCPDAKFTNYVMGFLSGWWLGDEDGRPEQPYISTTRWSAELAAAGFQAPEAIVMDRPVPYQSSAGILASAALRSERSTRVTLLSYAEDSPFVKELSAYFQSQGVEVDICRFGEALPEGQDVVSLLDLQAPLVHDLDSHSFQQLFDHLKTLKTKMIWLTRSAQVNCQDPRNAMILGLARTARNEMSLKLFTVEVDDACATPFMTDAVGRILWRINTLNIHGDATDPDWEYALVKDEILVPRIHWQDMSDALTKAVPETESSSKTLNIRTPGLLQTMEWVEEGNLKVGNDEVLVDIKATGLNFRDVLIALGVLENSTRELGLEGAGVVHTVGSKVGNIRAGDRVMFMSSGCFSTQKIVPASACVRIDDSMSFEQAAGMPCVYATAAMALVDKARIQPGQTLLIHSACGGVGLAALEIAGHLGANIYCTVGSERKIQYLMDNYGIERSHIFNSRDSSFLPDVMAATKGRGVDVVLNSLSGELLEASWKCVAEFGTMIEIGKRDFRRRAKLAMEAFEANRTFVGLDLFQVAFKQPKQAAELLDRCVEWIRNGSIKPMTIADTFSATAIRDAFRFMQGGQHIGKIVVTMPEDVEELQSSQALPEINLRGDRSYLLVGGLGGLGRAVATWMVERGARHLIFMSRSAGDKSLTAAFEDELAAQGCQVQFVQGSVVNAADVEQAVNIAAAPIAGAINMSMVLRDIALPELTYPDWKTCVEPKVNGTWNLHKYLPSELDFFILFSSYSGIAGQWGQANYSAANTFLDAFVQHRHGLGQSASVIDIGAMGEVGFVSQNQDIMTKFHKTGMRLLTENNLLNAMALAILRSTPHDTKTADGGYLQSSQILTGFETVVPISSPTNRVAWKRDVRMSIYHNINGATETSTSSAAEEDGLKALLSSAEAKSSVLSENDGAEANQVIAKGLASALSHILVKDEDSMHLDQPPEALGVDSLVAMEVRNWIRKQTAADISVFIILQSTSLLDLANNIRTAVLARLEASS</sequence>
<dbReference type="SUPFAM" id="SSF52151">
    <property type="entry name" value="FabD/lysophospholipase-like"/>
    <property type="match status" value="1"/>
</dbReference>
<dbReference type="InterPro" id="IPR049900">
    <property type="entry name" value="PKS_mFAS_DH"/>
</dbReference>
<dbReference type="Pfam" id="PF00698">
    <property type="entry name" value="Acyl_transf_1"/>
    <property type="match status" value="1"/>
</dbReference>
<dbReference type="InterPro" id="IPR016039">
    <property type="entry name" value="Thiolase-like"/>
</dbReference>
<dbReference type="GO" id="GO:0030639">
    <property type="term" value="P:polyketide biosynthetic process"/>
    <property type="evidence" value="ECO:0007669"/>
    <property type="project" value="UniProtKB-ARBA"/>
</dbReference>
<dbReference type="SMART" id="SM00827">
    <property type="entry name" value="PKS_AT"/>
    <property type="match status" value="1"/>
</dbReference>
<dbReference type="SUPFAM" id="SSF55048">
    <property type="entry name" value="Probable ACP-binding domain of malonyl-CoA ACP transacylase"/>
    <property type="match status" value="1"/>
</dbReference>
<dbReference type="SMART" id="SM00823">
    <property type="entry name" value="PKS_PP"/>
    <property type="match status" value="1"/>
</dbReference>
<dbReference type="InterPro" id="IPR029063">
    <property type="entry name" value="SAM-dependent_MTases_sf"/>
</dbReference>
<dbReference type="SMART" id="SM00822">
    <property type="entry name" value="PKS_KR"/>
    <property type="match status" value="1"/>
</dbReference>
<dbReference type="SUPFAM" id="SSF51735">
    <property type="entry name" value="NAD(P)-binding Rossmann-fold domains"/>
    <property type="match status" value="2"/>
</dbReference>
<evidence type="ECO:0000256" key="9">
    <source>
        <dbReference type="PROSITE-ProRule" id="PRU01363"/>
    </source>
</evidence>
<dbReference type="InterPro" id="IPR001227">
    <property type="entry name" value="Ac_transferase_dom_sf"/>
</dbReference>
<dbReference type="InterPro" id="IPR006162">
    <property type="entry name" value="Ppantetheine_attach_site"/>
</dbReference>
<dbReference type="SUPFAM" id="SSF50129">
    <property type="entry name" value="GroES-like"/>
    <property type="match status" value="1"/>
</dbReference>
<feature type="region of interest" description="N-terminal hotdog fold" evidence="9">
    <location>
        <begin position="904"/>
        <end position="1031"/>
    </location>
</feature>
<keyword evidence="3" id="KW-0489">Methyltransferase</keyword>
<feature type="domain" description="PKS/mFAS DH" evidence="12">
    <location>
        <begin position="904"/>
        <end position="1190"/>
    </location>
</feature>
<dbReference type="GO" id="GO:1901336">
    <property type="term" value="P:lactone biosynthetic process"/>
    <property type="evidence" value="ECO:0007669"/>
    <property type="project" value="UniProtKB-ARBA"/>
</dbReference>
<dbReference type="InterPro" id="IPR020806">
    <property type="entry name" value="PKS_PP-bd"/>
</dbReference>
<dbReference type="InterPro" id="IPR050091">
    <property type="entry name" value="PKS_NRPS_Biosynth_Enz"/>
</dbReference>
<dbReference type="InterPro" id="IPR020841">
    <property type="entry name" value="PKS_Beta-ketoAc_synthase_dom"/>
</dbReference>
<keyword evidence="1" id="KW-0596">Phosphopantetheine</keyword>
<dbReference type="FunFam" id="3.40.50.720:FF:000209">
    <property type="entry name" value="Polyketide synthase Pks12"/>
    <property type="match status" value="1"/>
</dbReference>
<dbReference type="GO" id="GO:0006633">
    <property type="term" value="P:fatty acid biosynthetic process"/>
    <property type="evidence" value="ECO:0007669"/>
    <property type="project" value="InterPro"/>
</dbReference>
<dbReference type="InterPro" id="IPR049551">
    <property type="entry name" value="PKS_DH_C"/>
</dbReference>
<dbReference type="Gene3D" id="3.90.180.10">
    <property type="entry name" value="Medium-chain alcohol dehydrogenases, catalytic domain"/>
    <property type="match status" value="1"/>
</dbReference>
<evidence type="ECO:0000256" key="4">
    <source>
        <dbReference type="ARBA" id="ARBA00022679"/>
    </source>
</evidence>
<protein>
    <submittedName>
        <fullName evidence="13">Uncharacterized protein</fullName>
    </submittedName>
</protein>
<keyword evidence="6" id="KW-0560">Oxidoreductase</keyword>
<gene>
    <name evidence="13" type="ORF">M409DRAFT_71433</name>
</gene>
<dbReference type="GO" id="GO:0031177">
    <property type="term" value="F:phosphopantetheine binding"/>
    <property type="evidence" value="ECO:0007669"/>
    <property type="project" value="InterPro"/>
</dbReference>
<evidence type="ECO:0000259" key="11">
    <source>
        <dbReference type="PROSITE" id="PS52004"/>
    </source>
</evidence>
<dbReference type="PROSITE" id="PS52019">
    <property type="entry name" value="PKS_MFAS_DH"/>
    <property type="match status" value="1"/>
</dbReference>
<dbReference type="SUPFAM" id="SSF53901">
    <property type="entry name" value="Thiolase-like"/>
    <property type="match status" value="1"/>
</dbReference>
<feature type="domain" description="Carrier" evidence="10">
    <location>
        <begin position="2382"/>
        <end position="2460"/>
    </location>
</feature>
<evidence type="ECO:0000256" key="7">
    <source>
        <dbReference type="ARBA" id="ARBA00023268"/>
    </source>
</evidence>
<keyword evidence="7" id="KW-0511">Multifunctional enzyme</keyword>
<evidence type="ECO:0000259" key="10">
    <source>
        <dbReference type="PROSITE" id="PS50075"/>
    </source>
</evidence>
<dbReference type="Gene3D" id="3.40.47.10">
    <property type="match status" value="1"/>
</dbReference>
<feature type="active site" description="Proton donor; for dehydratase activity" evidence="9">
    <location>
        <position position="1107"/>
    </location>
</feature>
<dbReference type="OrthoDB" id="329835at2759"/>
<dbReference type="InterPro" id="IPR018201">
    <property type="entry name" value="Ketoacyl_synth_AS"/>
</dbReference>
<dbReference type="Gene3D" id="3.40.50.150">
    <property type="entry name" value="Vaccinia Virus protein VP39"/>
    <property type="match status" value="1"/>
</dbReference>
<dbReference type="PROSITE" id="PS52004">
    <property type="entry name" value="KS3_2"/>
    <property type="match status" value="1"/>
</dbReference>
<dbReference type="InterPro" id="IPR032821">
    <property type="entry name" value="PKS_assoc"/>
</dbReference>
<dbReference type="InterPro" id="IPR013968">
    <property type="entry name" value="PKS_KR"/>
</dbReference>
<evidence type="ECO:0000313" key="14">
    <source>
        <dbReference type="Proteomes" id="UP000799537"/>
    </source>
</evidence>
<dbReference type="InterPro" id="IPR011032">
    <property type="entry name" value="GroES-like_sf"/>
</dbReference>
<dbReference type="InterPro" id="IPR057326">
    <property type="entry name" value="KR_dom"/>
</dbReference>
<dbReference type="Pfam" id="PF08659">
    <property type="entry name" value="KR"/>
    <property type="match status" value="1"/>
</dbReference>
<dbReference type="CDD" id="cd02440">
    <property type="entry name" value="AdoMet_MTases"/>
    <property type="match status" value="1"/>
</dbReference>
<evidence type="ECO:0000313" key="13">
    <source>
        <dbReference type="EMBL" id="KAF2158800.1"/>
    </source>
</evidence>
<reference evidence="13" key="1">
    <citation type="journal article" date="2020" name="Stud. Mycol.">
        <title>101 Dothideomycetes genomes: a test case for predicting lifestyles and emergence of pathogens.</title>
        <authorList>
            <person name="Haridas S."/>
            <person name="Albert R."/>
            <person name="Binder M."/>
            <person name="Bloem J."/>
            <person name="Labutti K."/>
            <person name="Salamov A."/>
            <person name="Andreopoulos B."/>
            <person name="Baker S."/>
            <person name="Barry K."/>
            <person name="Bills G."/>
            <person name="Bluhm B."/>
            <person name="Cannon C."/>
            <person name="Castanera R."/>
            <person name="Culley D."/>
            <person name="Daum C."/>
            <person name="Ezra D."/>
            <person name="Gonzalez J."/>
            <person name="Henrissat B."/>
            <person name="Kuo A."/>
            <person name="Liang C."/>
            <person name="Lipzen A."/>
            <person name="Lutzoni F."/>
            <person name="Magnuson J."/>
            <person name="Mondo S."/>
            <person name="Nolan M."/>
            <person name="Ohm R."/>
            <person name="Pangilinan J."/>
            <person name="Park H.-J."/>
            <person name="Ramirez L."/>
            <person name="Alfaro M."/>
            <person name="Sun H."/>
            <person name="Tritt A."/>
            <person name="Yoshinaga Y."/>
            <person name="Zwiers L.-H."/>
            <person name="Turgeon B."/>
            <person name="Goodwin S."/>
            <person name="Spatafora J."/>
            <person name="Crous P."/>
            <person name="Grigoriev I."/>
        </authorList>
    </citation>
    <scope>NUCLEOTIDE SEQUENCE</scope>
    <source>
        <strain evidence="13">ATCC 36951</strain>
    </source>
</reference>
<dbReference type="InterPro" id="IPR014030">
    <property type="entry name" value="Ketoacyl_synth_N"/>
</dbReference>
<dbReference type="SMART" id="SM00829">
    <property type="entry name" value="PKS_ER"/>
    <property type="match status" value="1"/>
</dbReference>
<evidence type="ECO:0000256" key="1">
    <source>
        <dbReference type="ARBA" id="ARBA00022450"/>
    </source>
</evidence>
<feature type="active site" description="Proton acceptor; for dehydratase activity" evidence="9">
    <location>
        <position position="935"/>
    </location>
</feature>
<dbReference type="GO" id="GO:0004315">
    <property type="term" value="F:3-oxoacyl-[acyl-carrier-protein] synthase activity"/>
    <property type="evidence" value="ECO:0007669"/>
    <property type="project" value="InterPro"/>
</dbReference>
<evidence type="ECO:0000256" key="8">
    <source>
        <dbReference type="ARBA" id="ARBA00023315"/>
    </source>
</evidence>
<dbReference type="Pfam" id="PF23114">
    <property type="entry name" value="NAD-bd_HRPKS_sdrA"/>
    <property type="match status" value="1"/>
</dbReference>
<dbReference type="SMART" id="SM00826">
    <property type="entry name" value="PKS_DH"/>
    <property type="match status" value="1"/>
</dbReference>
<dbReference type="PROSITE" id="PS50075">
    <property type="entry name" value="CARRIER"/>
    <property type="match status" value="1"/>
</dbReference>
<dbReference type="InterPro" id="IPR020807">
    <property type="entry name" value="PKS_DH"/>
</dbReference>
<dbReference type="Proteomes" id="UP000799537">
    <property type="component" value="Unassembled WGS sequence"/>
</dbReference>
<dbReference type="InterPro" id="IPR013154">
    <property type="entry name" value="ADH-like_N"/>
</dbReference>
<dbReference type="Pfam" id="PF13602">
    <property type="entry name" value="ADH_zinc_N_2"/>
    <property type="match status" value="1"/>
</dbReference>
<dbReference type="PROSITE" id="PS00606">
    <property type="entry name" value="KS3_1"/>
    <property type="match status" value="1"/>
</dbReference>
<dbReference type="InterPro" id="IPR014043">
    <property type="entry name" value="Acyl_transferase_dom"/>
</dbReference>
<dbReference type="SMART" id="SM00825">
    <property type="entry name" value="PKS_KS"/>
    <property type="match status" value="1"/>
</dbReference>
<dbReference type="CDD" id="cd00833">
    <property type="entry name" value="PKS"/>
    <property type="match status" value="1"/>
</dbReference>
<feature type="domain" description="Ketosynthase family 3 (KS3)" evidence="11">
    <location>
        <begin position="17"/>
        <end position="436"/>
    </location>
</feature>
<dbReference type="GO" id="GO:0004312">
    <property type="term" value="F:fatty acid synthase activity"/>
    <property type="evidence" value="ECO:0007669"/>
    <property type="project" value="TreeGrafter"/>
</dbReference>
<evidence type="ECO:0000256" key="2">
    <source>
        <dbReference type="ARBA" id="ARBA00022553"/>
    </source>
</evidence>
<dbReference type="InterPro" id="IPR036291">
    <property type="entry name" value="NAD(P)-bd_dom_sf"/>
</dbReference>
<dbReference type="Gene3D" id="3.40.366.10">
    <property type="entry name" value="Malonyl-Coenzyme A Acyl Carrier Protein, domain 2"/>
    <property type="match status" value="1"/>
</dbReference>
<dbReference type="Gene3D" id="3.30.70.3290">
    <property type="match status" value="1"/>
</dbReference>
<dbReference type="PANTHER" id="PTHR43775:SF49">
    <property type="entry name" value="SYNTHASE, PUTATIVE (JCVI)-RELATED"/>
    <property type="match status" value="1"/>
</dbReference>
<dbReference type="Gene3D" id="1.10.1200.10">
    <property type="entry name" value="ACP-like"/>
    <property type="match status" value="1"/>
</dbReference>
<evidence type="ECO:0000256" key="6">
    <source>
        <dbReference type="ARBA" id="ARBA00023002"/>
    </source>
</evidence>
<dbReference type="SUPFAM" id="SSF53335">
    <property type="entry name" value="S-adenosyl-L-methionine-dependent methyltransferases"/>
    <property type="match status" value="1"/>
</dbReference>
<proteinExistence type="predicted"/>
<dbReference type="InterPro" id="IPR042104">
    <property type="entry name" value="PKS_dehydratase_sf"/>
</dbReference>
<dbReference type="Pfam" id="PF00109">
    <property type="entry name" value="ketoacyl-synt"/>
    <property type="match status" value="1"/>
</dbReference>
<name>A0A6A6BXY8_ZASCE</name>
<dbReference type="InterPro" id="IPR014031">
    <property type="entry name" value="Ketoacyl_synth_C"/>
</dbReference>
<organism evidence="13 14">
    <name type="scientific">Zasmidium cellare ATCC 36951</name>
    <dbReference type="NCBI Taxonomy" id="1080233"/>
    <lineage>
        <taxon>Eukaryota</taxon>
        <taxon>Fungi</taxon>
        <taxon>Dikarya</taxon>
        <taxon>Ascomycota</taxon>
        <taxon>Pezizomycotina</taxon>
        <taxon>Dothideomycetes</taxon>
        <taxon>Dothideomycetidae</taxon>
        <taxon>Mycosphaerellales</taxon>
        <taxon>Mycosphaerellaceae</taxon>
        <taxon>Zasmidium</taxon>
    </lineage>
</organism>
<dbReference type="GO" id="GO:0008168">
    <property type="term" value="F:methyltransferase activity"/>
    <property type="evidence" value="ECO:0007669"/>
    <property type="project" value="UniProtKB-KW"/>
</dbReference>
<dbReference type="SUPFAM" id="SSF47336">
    <property type="entry name" value="ACP-like"/>
    <property type="match status" value="1"/>
</dbReference>
<dbReference type="InterPro" id="IPR013217">
    <property type="entry name" value="Methyltransf_12"/>
</dbReference>
<dbReference type="Pfam" id="PF14765">
    <property type="entry name" value="PS-DH"/>
    <property type="match status" value="1"/>
</dbReference>
<keyword evidence="2" id="KW-0597">Phosphoprotein</keyword>
<dbReference type="InterPro" id="IPR049552">
    <property type="entry name" value="PKS_DH_N"/>
</dbReference>
<keyword evidence="14" id="KW-1185">Reference proteome</keyword>
<keyword evidence="4" id="KW-0808">Transferase</keyword>
<keyword evidence="8" id="KW-0012">Acyltransferase</keyword>
<dbReference type="RefSeq" id="XP_033659689.1">
    <property type="nucleotide sequence ID" value="XM_033819168.1"/>
</dbReference>
<dbReference type="InterPro" id="IPR016035">
    <property type="entry name" value="Acyl_Trfase/lysoPLipase"/>
</dbReference>
<dbReference type="Pfam" id="PF08242">
    <property type="entry name" value="Methyltransf_12"/>
    <property type="match status" value="1"/>
</dbReference>
<dbReference type="GeneID" id="54572440"/>
<dbReference type="GO" id="GO:0016491">
    <property type="term" value="F:oxidoreductase activity"/>
    <property type="evidence" value="ECO:0007669"/>
    <property type="project" value="UniProtKB-KW"/>
</dbReference>
<dbReference type="GO" id="GO:0032259">
    <property type="term" value="P:methylation"/>
    <property type="evidence" value="ECO:0007669"/>
    <property type="project" value="UniProtKB-KW"/>
</dbReference>
<evidence type="ECO:0000259" key="12">
    <source>
        <dbReference type="PROSITE" id="PS52019"/>
    </source>
</evidence>
<evidence type="ECO:0000256" key="5">
    <source>
        <dbReference type="ARBA" id="ARBA00022857"/>
    </source>
</evidence>
<evidence type="ECO:0000256" key="3">
    <source>
        <dbReference type="ARBA" id="ARBA00022603"/>
    </source>
</evidence>
<dbReference type="InterPro" id="IPR036736">
    <property type="entry name" value="ACP-like_sf"/>
</dbReference>
<keyword evidence="5" id="KW-0521">NADP</keyword>
<feature type="region of interest" description="C-terminal hotdog fold" evidence="9">
    <location>
        <begin position="1044"/>
        <end position="1190"/>
    </location>
</feature>
<dbReference type="InterPro" id="IPR056501">
    <property type="entry name" value="NAD-bd_HRPKS_sdrA"/>
</dbReference>
<dbReference type="CDD" id="cd05195">
    <property type="entry name" value="enoyl_red"/>
    <property type="match status" value="1"/>
</dbReference>